<gene>
    <name evidence="1" type="ORF">DSO57_1037457</name>
</gene>
<dbReference type="Proteomes" id="UP001165960">
    <property type="component" value="Unassembled WGS sequence"/>
</dbReference>
<accession>A0ACC2RPX8</accession>
<comment type="caution">
    <text evidence="1">The sequence shown here is derived from an EMBL/GenBank/DDBJ whole genome shotgun (WGS) entry which is preliminary data.</text>
</comment>
<protein>
    <submittedName>
        <fullName evidence="1">Uncharacterized protein</fullName>
    </submittedName>
</protein>
<keyword evidence="2" id="KW-1185">Reference proteome</keyword>
<reference evidence="1" key="1">
    <citation type="submission" date="2022-04" db="EMBL/GenBank/DDBJ databases">
        <title>Genome of the entomopathogenic fungus Entomophthora muscae.</title>
        <authorList>
            <person name="Elya C."/>
            <person name="Lovett B.R."/>
            <person name="Lee E."/>
            <person name="Macias A.M."/>
            <person name="Hajek A.E."/>
            <person name="De Bivort B.L."/>
            <person name="Kasson M.T."/>
            <person name="De Fine Licht H.H."/>
            <person name="Stajich J.E."/>
        </authorList>
    </citation>
    <scope>NUCLEOTIDE SEQUENCE</scope>
    <source>
        <strain evidence="1">Berkeley</strain>
    </source>
</reference>
<sequence length="541" mass="62471">MESKKEGNLFRIDTFNTKKVCDQCSIERRTCSKDIPSCSRCLKLGISCTRQRILFRGRLKSTMINQGWQFPSQKAPLTWYCVLDLYPGTAMTRFYIRRYVIPMSLMLPKPSAVTEILKLVSEATIKQPPSKVRLQIQYSNTRLQETFRQATKAFFHMYNTFFPLFSEEAFHSKPRSPMLRRIVIHIGLERMPQTDLVKEASILNNFIPKDLLCLPPCLDTLQCLLLAQYGVQDPGVERVRYRIFCFVNRLIPLLGIQADRSNSPQWLERTLALHMESLGGYSFSVGQFVRLSKVMWVKVSDTHLKPNFLSKKTNLNHFPHLNDRILFISSQTMYHSYAIVVAANRDHTTALNERHQGTVLSNELKKHIAHIKENFMWGWSHLSHLHRVSPSPLLKQSRLMLVLRFQNDSLEIMKLGLHIPLDQTQPVTSKHNVTITSPYSLIGLNKAIHLINLISTLNPAPFVVCPLLIIMLPLSFIMSHCKVAKFEYSCANRLTQTLKQARDVLAKYRDVPFYSLRAQRCLAMVDFFMRRQKISLGLTSK</sequence>
<evidence type="ECO:0000313" key="1">
    <source>
        <dbReference type="EMBL" id="KAJ9052109.1"/>
    </source>
</evidence>
<organism evidence="1 2">
    <name type="scientific">Entomophthora muscae</name>
    <dbReference type="NCBI Taxonomy" id="34485"/>
    <lineage>
        <taxon>Eukaryota</taxon>
        <taxon>Fungi</taxon>
        <taxon>Fungi incertae sedis</taxon>
        <taxon>Zoopagomycota</taxon>
        <taxon>Entomophthoromycotina</taxon>
        <taxon>Entomophthoromycetes</taxon>
        <taxon>Entomophthorales</taxon>
        <taxon>Entomophthoraceae</taxon>
        <taxon>Entomophthora</taxon>
    </lineage>
</organism>
<name>A0ACC2RPX8_9FUNG</name>
<proteinExistence type="predicted"/>
<dbReference type="EMBL" id="QTSX02006792">
    <property type="protein sequence ID" value="KAJ9052109.1"/>
    <property type="molecule type" value="Genomic_DNA"/>
</dbReference>
<evidence type="ECO:0000313" key="2">
    <source>
        <dbReference type="Proteomes" id="UP001165960"/>
    </source>
</evidence>